<proteinExistence type="predicted"/>
<evidence type="ECO:0000313" key="1">
    <source>
        <dbReference type="EMBL" id="KAF7115098.1"/>
    </source>
</evidence>
<dbReference type="Proteomes" id="UP000626092">
    <property type="component" value="Unassembled WGS sequence"/>
</dbReference>
<keyword evidence="2" id="KW-1185">Reference proteome</keyword>
<dbReference type="OrthoDB" id="1621845at2759"/>
<comment type="caution">
    <text evidence="1">The sequence shown here is derived from an EMBL/GenBank/DDBJ whole genome shotgun (WGS) entry which is preliminary data.</text>
</comment>
<name>A0A834L5B8_RHOSS</name>
<dbReference type="PANTHER" id="PTHR46137:SF3">
    <property type="entry name" value="OS05G0310600 PROTEIN"/>
    <property type="match status" value="1"/>
</dbReference>
<dbReference type="EMBL" id="WJXA01000169">
    <property type="protein sequence ID" value="KAF7115098.1"/>
    <property type="molecule type" value="Genomic_DNA"/>
</dbReference>
<dbReference type="PANTHER" id="PTHR46137">
    <property type="entry name" value="OS05G0310600 PROTEIN"/>
    <property type="match status" value="1"/>
</dbReference>
<evidence type="ECO:0000313" key="2">
    <source>
        <dbReference type="Proteomes" id="UP000626092"/>
    </source>
</evidence>
<dbReference type="AlphaFoldDB" id="A0A834L5B8"/>
<reference evidence="1" key="1">
    <citation type="submission" date="2019-11" db="EMBL/GenBank/DDBJ databases">
        <authorList>
            <person name="Liu Y."/>
            <person name="Hou J."/>
            <person name="Li T.-Q."/>
            <person name="Guan C.-H."/>
            <person name="Wu X."/>
            <person name="Wu H.-Z."/>
            <person name="Ling F."/>
            <person name="Zhang R."/>
            <person name="Shi X.-G."/>
            <person name="Ren J.-P."/>
            <person name="Chen E.-F."/>
            <person name="Sun J.-M."/>
        </authorList>
    </citation>
    <scope>NUCLEOTIDE SEQUENCE</scope>
    <source>
        <strain evidence="1">Adult_tree_wgs_1</strain>
        <tissue evidence="1">Leaves</tissue>
    </source>
</reference>
<sequence>MGLDWTGLNLRTELRFSNGSALSYHYQFDYCVLTGSGVAVSCLACFKRKGSLYRFEYGVTKFSFRLHIRGAYPRWNYCEDFALYCKTGLSTVDDKGRSGQIADLVNMLPKKIKAKYFSHCVGRYADDIGVRVDVIKVPVEDLDNFHHGFGGG</sequence>
<organism evidence="1 2">
    <name type="scientific">Rhododendron simsii</name>
    <name type="common">Sims's rhododendron</name>
    <dbReference type="NCBI Taxonomy" id="118357"/>
    <lineage>
        <taxon>Eukaryota</taxon>
        <taxon>Viridiplantae</taxon>
        <taxon>Streptophyta</taxon>
        <taxon>Embryophyta</taxon>
        <taxon>Tracheophyta</taxon>
        <taxon>Spermatophyta</taxon>
        <taxon>Magnoliopsida</taxon>
        <taxon>eudicotyledons</taxon>
        <taxon>Gunneridae</taxon>
        <taxon>Pentapetalae</taxon>
        <taxon>asterids</taxon>
        <taxon>Ericales</taxon>
        <taxon>Ericaceae</taxon>
        <taxon>Ericoideae</taxon>
        <taxon>Rhodoreae</taxon>
        <taxon>Rhododendron</taxon>
    </lineage>
</organism>
<gene>
    <name evidence="1" type="ORF">RHSIM_RhsimUnG0064900</name>
</gene>
<protein>
    <submittedName>
        <fullName evidence="1">Uncharacterized protein</fullName>
    </submittedName>
</protein>
<accession>A0A834L5B8</accession>